<gene>
    <name evidence="1" type="ORF">E2C01_034474</name>
</gene>
<accession>A0A5B7F0Q1</accession>
<proteinExistence type="predicted"/>
<reference evidence="1 2" key="1">
    <citation type="submission" date="2019-05" db="EMBL/GenBank/DDBJ databases">
        <title>Another draft genome of Portunus trituberculatus and its Hox gene families provides insights of decapod evolution.</title>
        <authorList>
            <person name="Jeong J.-H."/>
            <person name="Song I."/>
            <person name="Kim S."/>
            <person name="Choi T."/>
            <person name="Kim D."/>
            <person name="Ryu S."/>
            <person name="Kim W."/>
        </authorList>
    </citation>
    <scope>NUCLEOTIDE SEQUENCE [LARGE SCALE GENOMIC DNA]</scope>
    <source>
        <tissue evidence="1">Muscle</tissue>
    </source>
</reference>
<comment type="caution">
    <text evidence="1">The sequence shown here is derived from an EMBL/GenBank/DDBJ whole genome shotgun (WGS) entry which is preliminary data.</text>
</comment>
<evidence type="ECO:0000313" key="1">
    <source>
        <dbReference type="EMBL" id="MPC40900.1"/>
    </source>
</evidence>
<dbReference type="AlphaFoldDB" id="A0A5B7F0Q1"/>
<sequence>MVLTRSLLFPVRTARGSLTSPKLDVTVNLISPQKECIFLLFAAIKEAKQTQWLHFARRTLPPLFLLLPPSPLPEKVKRDIKFSGSNLSHRENGKILVCH</sequence>
<evidence type="ECO:0000313" key="2">
    <source>
        <dbReference type="Proteomes" id="UP000324222"/>
    </source>
</evidence>
<dbReference type="EMBL" id="VSRR010004853">
    <property type="protein sequence ID" value="MPC40900.1"/>
    <property type="molecule type" value="Genomic_DNA"/>
</dbReference>
<name>A0A5B7F0Q1_PORTR</name>
<protein>
    <submittedName>
        <fullName evidence="1">Uncharacterized protein</fullName>
    </submittedName>
</protein>
<organism evidence="1 2">
    <name type="scientific">Portunus trituberculatus</name>
    <name type="common">Swimming crab</name>
    <name type="synonym">Neptunus trituberculatus</name>
    <dbReference type="NCBI Taxonomy" id="210409"/>
    <lineage>
        <taxon>Eukaryota</taxon>
        <taxon>Metazoa</taxon>
        <taxon>Ecdysozoa</taxon>
        <taxon>Arthropoda</taxon>
        <taxon>Crustacea</taxon>
        <taxon>Multicrustacea</taxon>
        <taxon>Malacostraca</taxon>
        <taxon>Eumalacostraca</taxon>
        <taxon>Eucarida</taxon>
        <taxon>Decapoda</taxon>
        <taxon>Pleocyemata</taxon>
        <taxon>Brachyura</taxon>
        <taxon>Eubrachyura</taxon>
        <taxon>Portunoidea</taxon>
        <taxon>Portunidae</taxon>
        <taxon>Portuninae</taxon>
        <taxon>Portunus</taxon>
    </lineage>
</organism>
<dbReference type="Proteomes" id="UP000324222">
    <property type="component" value="Unassembled WGS sequence"/>
</dbReference>
<keyword evidence="2" id="KW-1185">Reference proteome</keyword>